<protein>
    <submittedName>
        <fullName evidence="4">IS982 family transposase</fullName>
    </submittedName>
</protein>
<dbReference type="EMBL" id="JAJGWB010000140">
    <property type="protein sequence ID" value="MCC4478153.1"/>
    <property type="molecule type" value="Genomic_DNA"/>
</dbReference>
<evidence type="ECO:0000259" key="1">
    <source>
        <dbReference type="Pfam" id="PF13612"/>
    </source>
</evidence>
<evidence type="ECO:0000313" key="5">
    <source>
        <dbReference type="EMBL" id="MCC4477567.1"/>
    </source>
</evidence>
<accession>A0AAW4X4Q9</accession>
<dbReference type="Pfam" id="PF13612">
    <property type="entry name" value="DDE_Tnp_1_3"/>
    <property type="match status" value="1"/>
</dbReference>
<evidence type="ECO:0000313" key="4">
    <source>
        <dbReference type="EMBL" id="MCC4477546.1"/>
    </source>
</evidence>
<evidence type="ECO:0000313" key="3">
    <source>
        <dbReference type="EMBL" id="MCC4477491.1"/>
    </source>
</evidence>
<reference evidence="4" key="1">
    <citation type="submission" date="2021-10" db="EMBL/GenBank/DDBJ databases">
        <title>Evolutionary history and lifestyle of the vertebrate symbiont Limosilactobacillus reuteri.</title>
        <authorList>
            <person name="Zheng J."/>
            <person name="Li F."/>
            <person name="Gaenzle M."/>
            <person name="Walter J."/>
        </authorList>
    </citation>
    <scope>NUCLEOTIDE SEQUENCE</scope>
    <source>
        <strain evidence="4">GQ_1_3_1</strain>
    </source>
</reference>
<name>A0AAW4X4Q9_LIMRT</name>
<evidence type="ECO:0000313" key="8">
    <source>
        <dbReference type="EMBL" id="MCC4478153.1"/>
    </source>
</evidence>
<proteinExistence type="predicted"/>
<evidence type="ECO:0000313" key="2">
    <source>
        <dbReference type="EMBL" id="MCC4477340.1"/>
    </source>
</evidence>
<evidence type="ECO:0000313" key="7">
    <source>
        <dbReference type="EMBL" id="MCC4477970.1"/>
    </source>
</evidence>
<dbReference type="EMBL" id="JAJGWB010000118">
    <property type="protein sequence ID" value="MCC4477587.1"/>
    <property type="molecule type" value="Genomic_DNA"/>
</dbReference>
<gene>
    <name evidence="2" type="ORF">LMB76_03790</name>
    <name evidence="3" type="ORF">LMB76_04565</name>
    <name evidence="4" type="ORF">LMB76_04845</name>
    <name evidence="5" type="ORF">LMB76_04950</name>
    <name evidence="6" type="ORF">LMB76_05050</name>
    <name evidence="7" type="ORF">LMB76_07035</name>
    <name evidence="8" type="ORF">LMB76_08015</name>
    <name evidence="9" type="ORF">LMB76_09985</name>
</gene>
<feature type="domain" description="Transposase DDE" evidence="1">
    <location>
        <begin position="112"/>
        <end position="252"/>
    </location>
</feature>
<dbReference type="EMBL" id="JAJGWB010000116">
    <property type="protein sequence ID" value="MCC4477546.1"/>
    <property type="molecule type" value="Genomic_DNA"/>
</dbReference>
<evidence type="ECO:0000313" key="9">
    <source>
        <dbReference type="EMBL" id="MCC4478533.1"/>
    </source>
</evidence>
<dbReference type="AlphaFoldDB" id="A0AAW4X4Q9"/>
<dbReference type="Proteomes" id="UP001198026">
    <property type="component" value="Unassembled WGS sequence"/>
</dbReference>
<dbReference type="EMBL" id="JAJGWB010000117">
    <property type="protein sequence ID" value="MCC4477567.1"/>
    <property type="molecule type" value="Genomic_DNA"/>
</dbReference>
<organism evidence="4 10">
    <name type="scientific">Limosilactobacillus reuteri</name>
    <name type="common">Lactobacillus reuteri</name>
    <dbReference type="NCBI Taxonomy" id="1598"/>
    <lineage>
        <taxon>Bacteria</taxon>
        <taxon>Bacillati</taxon>
        <taxon>Bacillota</taxon>
        <taxon>Bacilli</taxon>
        <taxon>Lactobacillales</taxon>
        <taxon>Lactobacillaceae</taxon>
        <taxon>Limosilactobacillus</taxon>
    </lineage>
</organism>
<evidence type="ECO:0000313" key="6">
    <source>
        <dbReference type="EMBL" id="MCC4477587.1"/>
    </source>
</evidence>
<dbReference type="EMBL" id="JAJGWB010000153">
    <property type="protein sequence ID" value="MCC4478533.1"/>
    <property type="molecule type" value="Genomic_DNA"/>
</dbReference>
<dbReference type="EMBL" id="JAJGWB010000131">
    <property type="protein sequence ID" value="MCC4477970.1"/>
    <property type="molecule type" value="Genomic_DNA"/>
</dbReference>
<dbReference type="EMBL" id="JAJGWB010000115">
    <property type="protein sequence ID" value="MCC4477491.1"/>
    <property type="molecule type" value="Genomic_DNA"/>
</dbReference>
<sequence>MNYFKCNQDLTEFQEKFNRWHNGIIELIRTFASKKFIDRRNVDNTKPDDASIITLMCFRSIYNITTLRKLHQIALETLGKNQISCYSGFTRRCKHLRKLLQIIRRGLLSLTTITETAIIDSYPLALCQPIRNHRASLFAGKANIGYNATKQVYFYGFKVHVLTDLHGVILNYEVAPASIHDVKVAPELLETCPCPYVLGDVGYLSKQLRQNLARVGVELWTPFRSNMKGAQEHNDPTLKRLRRRIETTFSQLTLGGGETSYSRSLGGLQAKLEALFLTHNLLKLGF</sequence>
<dbReference type="NCBIfam" id="NF033520">
    <property type="entry name" value="transpos_IS982"/>
    <property type="match status" value="1"/>
</dbReference>
<evidence type="ECO:0000313" key="10">
    <source>
        <dbReference type="Proteomes" id="UP001198026"/>
    </source>
</evidence>
<dbReference type="InterPro" id="IPR025668">
    <property type="entry name" value="Tnp_DDE_dom"/>
</dbReference>
<dbReference type="EMBL" id="JAJGWB010000114">
    <property type="protein sequence ID" value="MCC4477340.1"/>
    <property type="molecule type" value="Genomic_DNA"/>
</dbReference>
<comment type="caution">
    <text evidence="4">The sequence shown here is derived from an EMBL/GenBank/DDBJ whole genome shotgun (WGS) entry which is preliminary data.</text>
</comment>